<gene>
    <name evidence="1" type="ORF">MoryE10_00700</name>
</gene>
<dbReference type="KEGG" id="moz:MoryE10_00700"/>
<dbReference type="Proteomes" id="UP000824988">
    <property type="component" value="Chromosome"/>
</dbReference>
<evidence type="ECO:0000313" key="2">
    <source>
        <dbReference type="Proteomes" id="UP000824988"/>
    </source>
</evidence>
<sequence length="128" mass="14165">MSHAPHTHRPQADQALQQTRSFWQGIAASLLLCAVQAGPVQAAVDYPDAERVVKNQSCKSGETVDQFLDHKLKPSHRDLGWRVFARDGGYDVERAFLASKSMELRYRWRVSAGGGAQPASDRARSLCS</sequence>
<dbReference type="EMBL" id="AP019782">
    <property type="protein sequence ID" value="BBL69464.1"/>
    <property type="molecule type" value="Genomic_DNA"/>
</dbReference>
<dbReference type="AlphaFoldDB" id="A0A8D5AI84"/>
<organism evidence="1 2">
    <name type="scientific">Methylogaea oryzae</name>
    <dbReference type="NCBI Taxonomy" id="1295382"/>
    <lineage>
        <taxon>Bacteria</taxon>
        <taxon>Pseudomonadati</taxon>
        <taxon>Pseudomonadota</taxon>
        <taxon>Gammaproteobacteria</taxon>
        <taxon>Methylococcales</taxon>
        <taxon>Methylococcaceae</taxon>
        <taxon>Methylogaea</taxon>
    </lineage>
</organism>
<name>A0A8D5AI84_9GAMM</name>
<keyword evidence="2" id="KW-1185">Reference proteome</keyword>
<proteinExistence type="predicted"/>
<reference evidence="1" key="1">
    <citation type="submission" date="2019-06" db="EMBL/GenBank/DDBJ databases">
        <title>Complete genome sequence of Methylogaea oryzae strain JCM16910.</title>
        <authorList>
            <person name="Asakawa S."/>
        </authorList>
    </citation>
    <scope>NUCLEOTIDE SEQUENCE</scope>
    <source>
        <strain evidence="1">E10</strain>
    </source>
</reference>
<evidence type="ECO:0000313" key="1">
    <source>
        <dbReference type="EMBL" id="BBL69464.1"/>
    </source>
</evidence>
<accession>A0A8D5AI84</accession>
<dbReference type="RefSeq" id="WP_221047865.1">
    <property type="nucleotide sequence ID" value="NZ_AP019782.1"/>
</dbReference>
<protein>
    <submittedName>
        <fullName evidence="1">Uncharacterized protein</fullName>
    </submittedName>
</protein>